<dbReference type="SUPFAM" id="SSF53649">
    <property type="entry name" value="Alkaline phosphatase-like"/>
    <property type="match status" value="1"/>
</dbReference>
<dbReference type="InterPro" id="IPR000917">
    <property type="entry name" value="Sulfatase_N"/>
</dbReference>
<dbReference type="PANTHER" id="PTHR43108">
    <property type="entry name" value="N-ACETYLGLUCOSAMINE-6-SULFATASE FAMILY MEMBER"/>
    <property type="match status" value="1"/>
</dbReference>
<dbReference type="PANTHER" id="PTHR43108:SF8">
    <property type="entry name" value="SD21168P"/>
    <property type="match status" value="1"/>
</dbReference>
<comment type="caution">
    <text evidence="3">The sequence shown here is derived from an EMBL/GenBank/DDBJ whole genome shotgun (WGS) entry which is preliminary data.</text>
</comment>
<dbReference type="Gene3D" id="3.40.720.10">
    <property type="entry name" value="Alkaline Phosphatase, subunit A"/>
    <property type="match status" value="1"/>
</dbReference>
<reference evidence="3" key="1">
    <citation type="submission" date="2021-01" db="EMBL/GenBank/DDBJ databases">
        <title>Whole genome shotgun sequence of Catellatospora methionotrophica NBRC 14553.</title>
        <authorList>
            <person name="Komaki H."/>
            <person name="Tamura T."/>
        </authorList>
    </citation>
    <scope>NUCLEOTIDE SEQUENCE</scope>
    <source>
        <strain evidence="3">NBRC 14553</strain>
    </source>
</reference>
<dbReference type="InterPro" id="IPR017850">
    <property type="entry name" value="Alkaline_phosphatase_core_sf"/>
</dbReference>
<dbReference type="Proteomes" id="UP000660339">
    <property type="component" value="Unassembled WGS sequence"/>
</dbReference>
<evidence type="ECO:0000259" key="2">
    <source>
        <dbReference type="Pfam" id="PF00884"/>
    </source>
</evidence>
<name>A0A8J3LFE6_9ACTN</name>
<dbReference type="EMBL" id="BONJ01000039">
    <property type="protein sequence ID" value="GIG18337.1"/>
    <property type="molecule type" value="Genomic_DNA"/>
</dbReference>
<feature type="signal peptide" evidence="1">
    <location>
        <begin position="1"/>
        <end position="36"/>
    </location>
</feature>
<proteinExistence type="predicted"/>
<gene>
    <name evidence="3" type="ORF">Cme02nite_66690</name>
</gene>
<feature type="domain" description="Sulfatase N-terminal" evidence="2">
    <location>
        <begin position="44"/>
        <end position="349"/>
    </location>
</feature>
<evidence type="ECO:0000313" key="4">
    <source>
        <dbReference type="Proteomes" id="UP000660339"/>
    </source>
</evidence>
<dbReference type="Pfam" id="PF00884">
    <property type="entry name" value="Sulfatase"/>
    <property type="match status" value="1"/>
</dbReference>
<evidence type="ECO:0000313" key="3">
    <source>
        <dbReference type="EMBL" id="GIG18337.1"/>
    </source>
</evidence>
<sequence length="456" mass="49137">MRYVMRRVRRLAPVLAAALAGLAALGGGPAPRTAHAAAAPQARPNVLLVVLDDARPEGMEALPQTMAWLADGTAYPNTVAATPSCGPSRASLLSGRYAHNHGVLHQADVGKLDHTGTLEHTLQAAGYATAAVGKFTNNWPLAQTPPGFDRSALTGGGYTGATFLVDGVRRHVPYSTTFIGQQVNRYLDRFEADDAQPWFMYAGFTAPHAPWIPEPQYADRTFDWTPGPAVGEADRSDKPAYVRRHRASRAQADEIRLGQLRTLLSVDDALARVRAHLDRLGERENTLVVLVSDNAKFWGEHGLDEKFMPYAAAYRVPLFLSWPGRIARGSDGRLASTVDVAPTVLAATGLTAGYPLDGHDLRGGVRRTATLLEYWQDSHNGGYPTWASHVVPGERQFSRYTDPAGRPLAQEYYDLAADPAELVNLLGDADPGNDPDVTADAATLTAWQTCVGASCP</sequence>
<evidence type="ECO:0000256" key="1">
    <source>
        <dbReference type="SAM" id="SignalP"/>
    </source>
</evidence>
<keyword evidence="1" id="KW-0732">Signal</keyword>
<dbReference type="RefSeq" id="WP_166381122.1">
    <property type="nucleotide sequence ID" value="NZ_BAAATT010000019.1"/>
</dbReference>
<keyword evidence="4" id="KW-1185">Reference proteome</keyword>
<accession>A0A8J3LFE6</accession>
<protein>
    <recommendedName>
        <fullName evidence="2">Sulfatase N-terminal domain-containing protein</fullName>
    </recommendedName>
</protein>
<dbReference type="AlphaFoldDB" id="A0A8J3LFE6"/>
<organism evidence="3 4">
    <name type="scientific">Catellatospora methionotrophica</name>
    <dbReference type="NCBI Taxonomy" id="121620"/>
    <lineage>
        <taxon>Bacteria</taxon>
        <taxon>Bacillati</taxon>
        <taxon>Actinomycetota</taxon>
        <taxon>Actinomycetes</taxon>
        <taxon>Micromonosporales</taxon>
        <taxon>Micromonosporaceae</taxon>
        <taxon>Catellatospora</taxon>
    </lineage>
</organism>
<feature type="chain" id="PRO_5035242096" description="Sulfatase N-terminal domain-containing protein" evidence="1">
    <location>
        <begin position="37"/>
        <end position="456"/>
    </location>
</feature>